<organism evidence="11 12">
    <name type="scientific">candidate division MSBL1 archaeon SCGC-AAA833K04</name>
    <dbReference type="NCBI Taxonomy" id="1698258"/>
    <lineage>
        <taxon>Archaea</taxon>
        <taxon>Methanobacteriati</taxon>
        <taxon>Methanobacteriota</taxon>
        <taxon>candidate division MSBL1</taxon>
    </lineage>
</organism>
<dbReference type="InterPro" id="IPR011994">
    <property type="entry name" value="Cytidylate_kinase_dom"/>
</dbReference>
<dbReference type="AlphaFoldDB" id="A0A133VRL3"/>
<keyword evidence="4 10" id="KW-0808">Transferase</keyword>
<evidence type="ECO:0000256" key="7">
    <source>
        <dbReference type="ARBA" id="ARBA00022840"/>
    </source>
</evidence>
<keyword evidence="6 10" id="KW-0418">Kinase</keyword>
<evidence type="ECO:0000313" key="11">
    <source>
        <dbReference type="EMBL" id="KXB09089.1"/>
    </source>
</evidence>
<dbReference type="EMBL" id="LHYN01000018">
    <property type="protein sequence ID" value="KXB09089.1"/>
    <property type="molecule type" value="Genomic_DNA"/>
</dbReference>
<protein>
    <recommendedName>
        <fullName evidence="10">Cytidylate kinase</fullName>
        <shortName evidence="10">CK</shortName>
        <ecNumber evidence="10">2.7.4.25</ecNumber>
    </recommendedName>
    <alternativeName>
        <fullName evidence="10">Cytidine monophosphate kinase</fullName>
        <shortName evidence="10">CMP kinase</shortName>
    </alternativeName>
</protein>
<comment type="similarity">
    <text evidence="2 10">Belongs to the cytidylate kinase family. Type 2 subfamily.</text>
</comment>
<dbReference type="GO" id="GO:0005737">
    <property type="term" value="C:cytoplasm"/>
    <property type="evidence" value="ECO:0007669"/>
    <property type="project" value="UniProtKB-SubCell"/>
</dbReference>
<dbReference type="HAMAP" id="MF_00239">
    <property type="entry name" value="Cytidyl_kinase_type2"/>
    <property type="match status" value="1"/>
</dbReference>
<dbReference type="EC" id="2.7.4.25" evidence="10"/>
<dbReference type="Proteomes" id="UP000070038">
    <property type="component" value="Unassembled WGS sequence"/>
</dbReference>
<comment type="catalytic activity">
    <reaction evidence="9 10">
        <text>CMP + ATP = CDP + ADP</text>
        <dbReference type="Rhea" id="RHEA:11600"/>
        <dbReference type="ChEBI" id="CHEBI:30616"/>
        <dbReference type="ChEBI" id="CHEBI:58069"/>
        <dbReference type="ChEBI" id="CHEBI:60377"/>
        <dbReference type="ChEBI" id="CHEBI:456216"/>
        <dbReference type="EC" id="2.7.4.25"/>
    </reaction>
</comment>
<dbReference type="GO" id="GO:0036431">
    <property type="term" value="F:dCMP kinase activity"/>
    <property type="evidence" value="ECO:0007669"/>
    <property type="project" value="InterPro"/>
</dbReference>
<dbReference type="GO" id="GO:0005524">
    <property type="term" value="F:ATP binding"/>
    <property type="evidence" value="ECO:0007669"/>
    <property type="project" value="UniProtKB-UniRule"/>
</dbReference>
<name>A0A133VRL3_9EURY</name>
<keyword evidence="7 10" id="KW-0067">ATP-binding</keyword>
<gene>
    <name evidence="10" type="primary">cmk</name>
    <name evidence="11" type="ORF">AKJ46_00945</name>
</gene>
<dbReference type="NCBIfam" id="TIGR02173">
    <property type="entry name" value="cyt_kin_arch"/>
    <property type="match status" value="1"/>
</dbReference>
<dbReference type="SUPFAM" id="SSF52540">
    <property type="entry name" value="P-loop containing nucleoside triphosphate hydrolases"/>
    <property type="match status" value="1"/>
</dbReference>
<sequence length="182" mass="20729">MVTITVSGLHGVGKTTTAKKLAEKFDLRYVSAGTVFRQMAEEQGMTLEEFSKHVEENPEIDEEIDQRTAKEAEKGNVLIDGRLSGWMAKNADVRILLIASLEARVQRITNREDRDLEEVEKETITREESEAKRYKKLYDIDVNDYSVFDIILNTESFNESEMVDILEKAVKIKTGTDQPPTN</sequence>
<evidence type="ECO:0000256" key="4">
    <source>
        <dbReference type="ARBA" id="ARBA00022679"/>
    </source>
</evidence>
<dbReference type="CDD" id="cd02020">
    <property type="entry name" value="CMPK"/>
    <property type="match status" value="1"/>
</dbReference>
<evidence type="ECO:0000256" key="1">
    <source>
        <dbReference type="ARBA" id="ARBA00004496"/>
    </source>
</evidence>
<evidence type="ECO:0000256" key="9">
    <source>
        <dbReference type="ARBA" id="ARBA00048478"/>
    </source>
</evidence>
<accession>A0A133VRL3</accession>
<comment type="catalytic activity">
    <reaction evidence="8 10">
        <text>dCMP + ATP = dCDP + ADP</text>
        <dbReference type="Rhea" id="RHEA:25094"/>
        <dbReference type="ChEBI" id="CHEBI:30616"/>
        <dbReference type="ChEBI" id="CHEBI:57566"/>
        <dbReference type="ChEBI" id="CHEBI:58593"/>
        <dbReference type="ChEBI" id="CHEBI:456216"/>
        <dbReference type="EC" id="2.7.4.25"/>
    </reaction>
</comment>
<evidence type="ECO:0000256" key="8">
    <source>
        <dbReference type="ARBA" id="ARBA00047615"/>
    </source>
</evidence>
<keyword evidence="12" id="KW-1185">Reference proteome</keyword>
<proteinExistence type="inferred from homology"/>
<dbReference type="Pfam" id="PF13189">
    <property type="entry name" value="Cytidylate_kin2"/>
    <property type="match status" value="1"/>
</dbReference>
<keyword evidence="3 10" id="KW-0963">Cytoplasm</keyword>
<keyword evidence="5 10" id="KW-0547">Nucleotide-binding</keyword>
<dbReference type="GO" id="GO:0006220">
    <property type="term" value="P:pyrimidine nucleotide metabolic process"/>
    <property type="evidence" value="ECO:0007669"/>
    <property type="project" value="UniProtKB-UniRule"/>
</dbReference>
<evidence type="ECO:0000313" key="12">
    <source>
        <dbReference type="Proteomes" id="UP000070038"/>
    </source>
</evidence>
<dbReference type="InterPro" id="IPR011892">
    <property type="entry name" value="Cyt_kin_arch"/>
</dbReference>
<evidence type="ECO:0000256" key="2">
    <source>
        <dbReference type="ARBA" id="ARBA00011005"/>
    </source>
</evidence>
<comment type="subcellular location">
    <subcellularLocation>
        <location evidence="1 10">Cytoplasm</location>
    </subcellularLocation>
</comment>
<dbReference type="Gene3D" id="3.40.50.300">
    <property type="entry name" value="P-loop containing nucleotide triphosphate hydrolases"/>
    <property type="match status" value="1"/>
</dbReference>
<evidence type="ECO:0000256" key="10">
    <source>
        <dbReference type="HAMAP-Rule" id="MF_00239"/>
    </source>
</evidence>
<comment type="caution">
    <text evidence="11">The sequence shown here is derived from an EMBL/GenBank/DDBJ whole genome shotgun (WGS) entry which is preliminary data.</text>
</comment>
<dbReference type="InterPro" id="IPR027417">
    <property type="entry name" value="P-loop_NTPase"/>
</dbReference>
<dbReference type="GO" id="GO:0036430">
    <property type="term" value="F:CMP kinase activity"/>
    <property type="evidence" value="ECO:0007669"/>
    <property type="project" value="RHEA"/>
</dbReference>
<feature type="binding site" evidence="10">
    <location>
        <begin position="8"/>
        <end position="16"/>
    </location>
    <ligand>
        <name>ATP</name>
        <dbReference type="ChEBI" id="CHEBI:30616"/>
    </ligand>
</feature>
<reference evidence="11 12" key="1">
    <citation type="journal article" date="2016" name="Sci. Rep.">
        <title>Metabolic traits of an uncultured archaeal lineage -MSBL1- from brine pools of the Red Sea.</title>
        <authorList>
            <person name="Mwirichia R."/>
            <person name="Alam I."/>
            <person name="Rashid M."/>
            <person name="Vinu M."/>
            <person name="Ba-Alawi W."/>
            <person name="Anthony Kamau A."/>
            <person name="Kamanda Ngugi D."/>
            <person name="Goker M."/>
            <person name="Klenk H.P."/>
            <person name="Bajic V."/>
            <person name="Stingl U."/>
        </authorList>
    </citation>
    <scope>NUCLEOTIDE SEQUENCE [LARGE SCALE GENOMIC DNA]</scope>
    <source>
        <strain evidence="11">SCGC-AAA833K04</strain>
    </source>
</reference>
<evidence type="ECO:0000256" key="3">
    <source>
        <dbReference type="ARBA" id="ARBA00022490"/>
    </source>
</evidence>
<evidence type="ECO:0000256" key="6">
    <source>
        <dbReference type="ARBA" id="ARBA00022777"/>
    </source>
</evidence>
<evidence type="ECO:0000256" key="5">
    <source>
        <dbReference type="ARBA" id="ARBA00022741"/>
    </source>
</evidence>